<dbReference type="RefSeq" id="XP_011298818.1">
    <property type="nucleotide sequence ID" value="XM_011300516.1"/>
</dbReference>
<evidence type="ECO:0000313" key="3">
    <source>
        <dbReference type="RefSeq" id="XP_011298818.1"/>
    </source>
</evidence>
<gene>
    <name evidence="3 4 5" type="primary">LOC105263976</name>
</gene>
<dbReference type="RefSeq" id="XP_011298820.1">
    <property type="nucleotide sequence ID" value="XM_011300518.1"/>
</dbReference>
<dbReference type="OrthoDB" id="5370059at2759"/>
<keyword evidence="2" id="KW-1185">Reference proteome</keyword>
<dbReference type="InterPro" id="IPR000408">
    <property type="entry name" value="Reg_chr_condens"/>
</dbReference>
<feature type="repeat" description="RCC1" evidence="1">
    <location>
        <begin position="173"/>
        <end position="224"/>
    </location>
</feature>
<dbReference type="PANTHER" id="PTHR46849">
    <property type="entry name" value="RCC1 DOMAIN-CONTAINING PROTEIN 1"/>
    <property type="match status" value="1"/>
</dbReference>
<feature type="repeat" description="RCC1" evidence="1">
    <location>
        <begin position="225"/>
        <end position="282"/>
    </location>
</feature>
<organism evidence="2 4">
    <name type="scientific">Fopius arisanus</name>
    <dbReference type="NCBI Taxonomy" id="64838"/>
    <lineage>
        <taxon>Eukaryota</taxon>
        <taxon>Metazoa</taxon>
        <taxon>Ecdysozoa</taxon>
        <taxon>Arthropoda</taxon>
        <taxon>Hexapoda</taxon>
        <taxon>Insecta</taxon>
        <taxon>Pterygota</taxon>
        <taxon>Neoptera</taxon>
        <taxon>Endopterygota</taxon>
        <taxon>Hymenoptera</taxon>
        <taxon>Apocrita</taxon>
        <taxon>Ichneumonoidea</taxon>
        <taxon>Braconidae</taxon>
        <taxon>Opiinae</taxon>
        <taxon>Fopius</taxon>
    </lineage>
</organism>
<protein>
    <submittedName>
        <fullName evidence="3 4">Ultraviolet-B receptor UVR8</fullName>
    </submittedName>
</protein>
<dbReference type="PROSITE" id="PS50012">
    <property type="entry name" value="RCC1_3"/>
    <property type="match status" value="3"/>
</dbReference>
<reference evidence="3 4" key="1">
    <citation type="submission" date="2025-04" db="UniProtKB">
        <authorList>
            <consortium name="RefSeq"/>
        </authorList>
    </citation>
    <scope>IDENTIFICATION</scope>
    <source>
        <strain evidence="3 4">USDA-PBARC FA_bdor</strain>
        <tissue evidence="3 4">Whole organism</tissue>
    </source>
</reference>
<dbReference type="KEGG" id="fas:105263976"/>
<accession>A0A9R1SXF8</accession>
<accession>A0A9R1SWW2</accession>
<feature type="repeat" description="RCC1" evidence="1">
    <location>
        <begin position="283"/>
        <end position="335"/>
    </location>
</feature>
<evidence type="ECO:0000313" key="5">
    <source>
        <dbReference type="RefSeq" id="XP_011298820.1"/>
    </source>
</evidence>
<dbReference type="PANTHER" id="PTHR46849:SF1">
    <property type="entry name" value="RCC1 DOMAIN-CONTAINING PROTEIN 1"/>
    <property type="match status" value="1"/>
</dbReference>
<evidence type="ECO:0000313" key="4">
    <source>
        <dbReference type="RefSeq" id="XP_011298819.1"/>
    </source>
</evidence>
<dbReference type="InterPro" id="IPR052830">
    <property type="entry name" value="RCC1_domain-containing"/>
</dbReference>
<dbReference type="RefSeq" id="XP_011298819.1">
    <property type="nucleotide sequence ID" value="XM_011300517.1"/>
</dbReference>
<keyword evidence="3 4" id="KW-0675">Receptor</keyword>
<sequence>MLFYAGLAASPRLFGYNEDIVISNGFLELPDDISGVEVQWNYFLVWKGTELFISGNFGVGDEIRQLALTEGNEEKFTLAFPDKESVTIVSSTHRIWQYKIYESQWRQVDNFLPTNDENLDEFITKIDKNSSVVALTNLGRIFNIPNLIDMPKRVKFVDVACGFDHSIILADNGDVYSMGMGTRGQLGHGDLEDCDEPTLIEALAGLNVIQIAAGGWHNAALTNDGDVYIWGWNSSGELGVASDQKVIAVPTVVDFTTDDGDMNEPMKKVQCGNNFTICLSNEGTLWGAGCNKYGQLGRSERSSENKNFIKLPTNFGSKRIVDVICNEWGSVLNVQ</sequence>
<dbReference type="Pfam" id="PF00415">
    <property type="entry name" value="RCC1"/>
    <property type="match status" value="3"/>
</dbReference>
<dbReference type="SUPFAM" id="SSF50985">
    <property type="entry name" value="RCC1/BLIP-II"/>
    <property type="match status" value="1"/>
</dbReference>
<dbReference type="GeneID" id="105263976"/>
<dbReference type="InterPro" id="IPR009091">
    <property type="entry name" value="RCC1/BLIP-II"/>
</dbReference>
<evidence type="ECO:0000313" key="2">
    <source>
        <dbReference type="Proteomes" id="UP000694866"/>
    </source>
</evidence>
<evidence type="ECO:0000256" key="1">
    <source>
        <dbReference type="PROSITE-ProRule" id="PRU00235"/>
    </source>
</evidence>
<dbReference type="Gene3D" id="2.130.10.30">
    <property type="entry name" value="Regulator of chromosome condensation 1/beta-lactamase-inhibitor protein II"/>
    <property type="match status" value="1"/>
</dbReference>
<dbReference type="AlphaFoldDB" id="A0A9R1SWW2"/>
<dbReference type="Proteomes" id="UP000694866">
    <property type="component" value="Unplaced"/>
</dbReference>
<accession>A0A9R1SXC8</accession>
<proteinExistence type="predicted"/>
<name>A0A9R1SWW2_9HYME</name>
<dbReference type="PRINTS" id="PR00633">
    <property type="entry name" value="RCCNDNSATION"/>
</dbReference>